<dbReference type="RefSeq" id="WP_011954048.1">
    <property type="nucleotide sequence ID" value="NC_009515.1"/>
</dbReference>
<name>A5UL19_METS3</name>
<dbReference type="STRING" id="420247.Msm_0692"/>
<organism evidence="1 2">
    <name type="scientific">Methanobrevibacter smithii (strain ATCC 35061 / DSM 861 / OCM 144 / PS)</name>
    <dbReference type="NCBI Taxonomy" id="420247"/>
    <lineage>
        <taxon>Archaea</taxon>
        <taxon>Methanobacteriati</taxon>
        <taxon>Methanobacteriota</taxon>
        <taxon>Methanomada group</taxon>
        <taxon>Methanobacteria</taxon>
        <taxon>Methanobacteriales</taxon>
        <taxon>Methanobacteriaceae</taxon>
        <taxon>Methanobrevibacter</taxon>
    </lineage>
</organism>
<evidence type="ECO:0000313" key="1">
    <source>
        <dbReference type="EMBL" id="ABQ86897.1"/>
    </source>
</evidence>
<dbReference type="EMBL" id="CP000678">
    <property type="protein sequence ID" value="ABQ86897.1"/>
    <property type="molecule type" value="Genomic_DNA"/>
</dbReference>
<evidence type="ECO:0008006" key="3">
    <source>
        <dbReference type="Google" id="ProtNLM"/>
    </source>
</evidence>
<gene>
    <name evidence="1" type="ordered locus">Msm_0692</name>
</gene>
<dbReference type="EnsemblBacteria" id="ABQ86897">
    <property type="protein sequence ID" value="ABQ86897"/>
    <property type="gene ID" value="Msm_0692"/>
</dbReference>
<keyword evidence="2" id="KW-1185">Reference proteome</keyword>
<dbReference type="KEGG" id="msi:Msm_0692"/>
<dbReference type="Proteomes" id="UP000001992">
    <property type="component" value="Chromosome"/>
</dbReference>
<dbReference type="PATRIC" id="fig|420247.28.peg.689"/>
<dbReference type="GeneID" id="78817321"/>
<proteinExistence type="predicted"/>
<evidence type="ECO:0000313" key="2">
    <source>
        <dbReference type="Proteomes" id="UP000001992"/>
    </source>
</evidence>
<sequence>MVNKDKTVSNRLSREKDTSKIYNKLLESNGPLKENKFHSKDIFALALAYGYSQGSRLPIESRQLFINKENFGKDLPALINALAITKSSDGIEILSEDTPEIYKFAEEYANGGLDILETEYMEGGDEFIEKLRLILLKLNEDDRIIKKLGELDI</sequence>
<dbReference type="BioCyc" id="MSMI420247:GHWZ-705-MONOMER"/>
<dbReference type="HOGENOM" id="CLU_126986_0_0_2"/>
<dbReference type="AlphaFoldDB" id="A5UL19"/>
<reference evidence="1 2" key="1">
    <citation type="journal article" date="2007" name="Proc. Natl. Acad. Sci. U.S.A.">
        <title>Genomic and metabolic adaptations of Methanobrevibacter smithii to the human gut.</title>
        <authorList>
            <person name="Samuel B.S."/>
            <person name="Hansen E.E."/>
            <person name="Manchester J.K."/>
            <person name="Coutinho P.M."/>
            <person name="Henrissat B."/>
            <person name="Fulton R."/>
            <person name="Latreille P."/>
            <person name="Kim K."/>
            <person name="Wilson R.K."/>
            <person name="Gordon J.I."/>
        </authorList>
    </citation>
    <scope>NUCLEOTIDE SEQUENCE [LARGE SCALE GENOMIC DNA]</scope>
    <source>
        <strain evidence="2">ATCC 35061 / DSM 861 / OCM 144 / PS</strain>
    </source>
</reference>
<accession>A5UL19</accession>
<dbReference type="eggNOG" id="arCOG09409">
    <property type="taxonomic scope" value="Archaea"/>
</dbReference>
<protein>
    <recommendedName>
        <fullName evidence="3">Dnd system-associated protein 4</fullName>
    </recommendedName>
</protein>